<dbReference type="Proteomes" id="UP000283128">
    <property type="component" value="Unassembled WGS sequence"/>
</dbReference>
<dbReference type="InterPro" id="IPR017932">
    <property type="entry name" value="GATase_2_dom"/>
</dbReference>
<dbReference type="GO" id="GO:0019676">
    <property type="term" value="P:ammonia assimilation cycle"/>
    <property type="evidence" value="ECO:0007669"/>
    <property type="project" value="TreeGrafter"/>
</dbReference>
<evidence type="ECO:0000313" key="20">
    <source>
        <dbReference type="Proteomes" id="UP000283128"/>
    </source>
</evidence>
<evidence type="ECO:0000256" key="5">
    <source>
        <dbReference type="ARBA" id="ARBA00022605"/>
    </source>
</evidence>
<dbReference type="OrthoDB" id="9758182at2"/>
<dbReference type="CDD" id="cd00713">
    <property type="entry name" value="GltS"/>
    <property type="match status" value="1"/>
</dbReference>
<dbReference type="PANTHER" id="PTHR11938:SF133">
    <property type="entry name" value="GLUTAMATE SYNTHASE (NADH)"/>
    <property type="match status" value="1"/>
</dbReference>
<protein>
    <submittedName>
        <fullName evidence="19">Glutamate synthase large subunit</fullName>
        <ecNumber evidence="19">1.4.1.13</ecNumber>
    </submittedName>
</protein>
<evidence type="ECO:0000259" key="18">
    <source>
        <dbReference type="PROSITE" id="PS51278"/>
    </source>
</evidence>
<name>A0A437P0G4_9ACTN</name>
<dbReference type="SUPFAM" id="SSF51395">
    <property type="entry name" value="FMN-linked oxidoreductases"/>
    <property type="match status" value="1"/>
</dbReference>
<proteinExistence type="inferred from homology"/>
<dbReference type="EMBL" id="RZYA01000031">
    <property type="protein sequence ID" value="RVU15737.1"/>
    <property type="molecule type" value="Genomic_DNA"/>
</dbReference>
<dbReference type="Pfam" id="PF04898">
    <property type="entry name" value="Glu_syn_central"/>
    <property type="match status" value="1"/>
</dbReference>
<dbReference type="PROSITE" id="PS51278">
    <property type="entry name" value="GATASE_TYPE_2"/>
    <property type="match status" value="1"/>
</dbReference>
<comment type="cofactor">
    <cofactor evidence="1">
        <name>FMN</name>
        <dbReference type="ChEBI" id="CHEBI:58210"/>
    </cofactor>
</comment>
<keyword evidence="12" id="KW-0408">Iron</keyword>
<dbReference type="InterPro" id="IPR036485">
    <property type="entry name" value="Glu_synth_asu_C_sf"/>
</dbReference>
<keyword evidence="9" id="KW-0274">FAD</keyword>
<dbReference type="FunFam" id="3.20.20.70:FF:000031">
    <property type="entry name" value="Glutamate synthase 1 [NADH]"/>
    <property type="match status" value="1"/>
</dbReference>
<evidence type="ECO:0000256" key="16">
    <source>
        <dbReference type="ARBA" id="ARBA00029440"/>
    </source>
</evidence>
<comment type="pathway">
    <text evidence="16">Amino-acid biosynthesis.</text>
</comment>
<dbReference type="InterPro" id="IPR001202">
    <property type="entry name" value="WW_dom"/>
</dbReference>
<dbReference type="EC" id="1.4.1.13" evidence="19"/>
<dbReference type="NCBIfam" id="NF008730">
    <property type="entry name" value="PRK11750.1"/>
    <property type="match status" value="1"/>
</dbReference>
<evidence type="ECO:0000256" key="4">
    <source>
        <dbReference type="ARBA" id="ARBA00009716"/>
    </source>
</evidence>
<dbReference type="FunFam" id="3.20.20.70:FF:000053">
    <property type="entry name" value="Glutamate synthase large subunit"/>
    <property type="match status" value="1"/>
</dbReference>
<feature type="domain" description="WW" evidence="17">
    <location>
        <begin position="323"/>
        <end position="358"/>
    </location>
</feature>
<evidence type="ECO:0000256" key="11">
    <source>
        <dbReference type="ARBA" id="ARBA00023002"/>
    </source>
</evidence>
<dbReference type="GO" id="GO:0006537">
    <property type="term" value="P:glutamate biosynthetic process"/>
    <property type="evidence" value="ECO:0007669"/>
    <property type="project" value="UniProtKB-KW"/>
</dbReference>
<dbReference type="PANTHER" id="PTHR11938">
    <property type="entry name" value="FAD NADPH DEHYDROGENASE/OXIDOREDUCTASE"/>
    <property type="match status" value="1"/>
</dbReference>
<dbReference type="FunFam" id="2.160.20.60:FF:000001">
    <property type="entry name" value="Glutamate synthase, large subunit"/>
    <property type="match status" value="1"/>
</dbReference>
<comment type="caution">
    <text evidence="19">The sequence shown here is derived from an EMBL/GenBank/DDBJ whole genome shotgun (WGS) entry which is preliminary data.</text>
</comment>
<evidence type="ECO:0000256" key="6">
    <source>
        <dbReference type="ARBA" id="ARBA00022630"/>
    </source>
</evidence>
<dbReference type="Pfam" id="PF00310">
    <property type="entry name" value="GATase_2"/>
    <property type="match status" value="1"/>
</dbReference>
<dbReference type="InterPro" id="IPR002932">
    <property type="entry name" value="Glu_synthdom"/>
</dbReference>
<dbReference type="InterPro" id="IPR013785">
    <property type="entry name" value="Aldolase_TIM"/>
</dbReference>
<evidence type="ECO:0000256" key="13">
    <source>
        <dbReference type="ARBA" id="ARBA00023014"/>
    </source>
</evidence>
<evidence type="ECO:0000256" key="9">
    <source>
        <dbReference type="ARBA" id="ARBA00022827"/>
    </source>
</evidence>
<dbReference type="RefSeq" id="WP_127833042.1">
    <property type="nucleotide sequence ID" value="NZ_RZYA01000031.1"/>
</dbReference>
<dbReference type="GO" id="GO:0046872">
    <property type="term" value="F:metal ion binding"/>
    <property type="evidence" value="ECO:0007669"/>
    <property type="project" value="UniProtKB-KW"/>
</dbReference>
<dbReference type="Gene3D" id="3.60.20.10">
    <property type="entry name" value="Glutamine Phosphoribosylpyrophosphate, subunit 1, domain 1"/>
    <property type="match status" value="1"/>
</dbReference>
<dbReference type="InterPro" id="IPR006982">
    <property type="entry name" value="Glu_synth_centr_N"/>
</dbReference>
<gene>
    <name evidence="19" type="ORF">EOT10_38530</name>
</gene>
<dbReference type="GO" id="GO:0051538">
    <property type="term" value="F:3 iron, 4 sulfur cluster binding"/>
    <property type="evidence" value="ECO:0007669"/>
    <property type="project" value="UniProtKB-KW"/>
</dbReference>
<evidence type="ECO:0000256" key="7">
    <source>
        <dbReference type="ARBA" id="ARBA00022643"/>
    </source>
</evidence>
<keyword evidence="6" id="KW-0285">Flavoprotein</keyword>
<evidence type="ECO:0000256" key="8">
    <source>
        <dbReference type="ARBA" id="ARBA00022723"/>
    </source>
</evidence>
<organism evidence="19 20">
    <name type="scientific">Streptomyces antnestii</name>
    <dbReference type="NCBI Taxonomy" id="2494256"/>
    <lineage>
        <taxon>Bacteria</taxon>
        <taxon>Bacillati</taxon>
        <taxon>Actinomycetota</taxon>
        <taxon>Actinomycetes</taxon>
        <taxon>Kitasatosporales</taxon>
        <taxon>Streptomycetaceae</taxon>
        <taxon>Streptomyces</taxon>
    </lineage>
</organism>
<feature type="domain" description="Glutamine amidotransferase type-2" evidence="18">
    <location>
        <begin position="36"/>
        <end position="422"/>
    </location>
</feature>
<dbReference type="CDD" id="cd00982">
    <property type="entry name" value="gltB_C"/>
    <property type="match status" value="1"/>
</dbReference>
<dbReference type="SUPFAM" id="SSF69336">
    <property type="entry name" value="Alpha subunit of glutamate synthase, C-terminal domain"/>
    <property type="match status" value="1"/>
</dbReference>
<accession>A0A437P0G4</accession>
<comment type="cofactor">
    <cofactor evidence="3">
        <name>FAD</name>
        <dbReference type="ChEBI" id="CHEBI:57692"/>
    </cofactor>
</comment>
<comment type="similarity">
    <text evidence="4">Belongs to the glutamate synthase family.</text>
</comment>
<keyword evidence="8" id="KW-0479">Metal-binding</keyword>
<keyword evidence="14" id="KW-0314">Glutamate biosynthesis</keyword>
<keyword evidence="7" id="KW-0288">FMN</keyword>
<evidence type="ECO:0000256" key="12">
    <source>
        <dbReference type="ARBA" id="ARBA00023004"/>
    </source>
</evidence>
<evidence type="ECO:0000259" key="17">
    <source>
        <dbReference type="PROSITE" id="PS50020"/>
    </source>
</evidence>
<reference evidence="19 20" key="1">
    <citation type="submission" date="2019-01" db="EMBL/GenBank/DDBJ databases">
        <title>Genome sequences of Streptomyces and Rhizobium isolates collected from root and soil.</title>
        <authorList>
            <person name="Chhettri S."/>
            <person name="Sevigny J.L."/>
            <person name="Sen A."/>
            <person name="Ennis N."/>
            <person name="Tisa L."/>
        </authorList>
    </citation>
    <scope>NUCLEOTIDE SEQUENCE [LARGE SCALE GENOMIC DNA]</scope>
    <source>
        <strain evidence="19 20">San01</strain>
    </source>
</reference>
<evidence type="ECO:0000256" key="10">
    <source>
        <dbReference type="ARBA" id="ARBA00022962"/>
    </source>
</evidence>
<dbReference type="GO" id="GO:0004355">
    <property type="term" value="F:glutamate synthase (NADPH) activity"/>
    <property type="evidence" value="ECO:0007669"/>
    <property type="project" value="UniProtKB-EC"/>
</dbReference>
<dbReference type="InterPro" id="IPR029055">
    <property type="entry name" value="Ntn_hydrolases_N"/>
</dbReference>
<dbReference type="PROSITE" id="PS50020">
    <property type="entry name" value="WW_DOMAIN_2"/>
    <property type="match status" value="1"/>
</dbReference>
<evidence type="ECO:0000256" key="1">
    <source>
        <dbReference type="ARBA" id="ARBA00001917"/>
    </source>
</evidence>
<dbReference type="Gene3D" id="3.20.20.70">
    <property type="entry name" value="Aldolase class I"/>
    <property type="match status" value="2"/>
</dbReference>
<keyword evidence="15" id="KW-0003">3Fe-4S</keyword>
<dbReference type="CDD" id="cd02808">
    <property type="entry name" value="GltS_FMN"/>
    <property type="match status" value="1"/>
</dbReference>
<dbReference type="InterPro" id="IPR002489">
    <property type="entry name" value="Glu_synth_asu_C"/>
</dbReference>
<dbReference type="Pfam" id="PF01645">
    <property type="entry name" value="Glu_synthase"/>
    <property type="match status" value="1"/>
</dbReference>
<comment type="cofactor">
    <cofactor evidence="2">
        <name>[3Fe-4S] cluster</name>
        <dbReference type="ChEBI" id="CHEBI:21137"/>
    </cofactor>
</comment>
<keyword evidence="5" id="KW-0028">Amino-acid biosynthesis</keyword>
<keyword evidence="11 19" id="KW-0560">Oxidoreductase</keyword>
<evidence type="ECO:0000256" key="3">
    <source>
        <dbReference type="ARBA" id="ARBA00001974"/>
    </source>
</evidence>
<dbReference type="Pfam" id="PF01493">
    <property type="entry name" value="GXGXG"/>
    <property type="match status" value="1"/>
</dbReference>
<keyword evidence="20" id="KW-1185">Reference proteome</keyword>
<evidence type="ECO:0000313" key="19">
    <source>
        <dbReference type="EMBL" id="RVU15737.1"/>
    </source>
</evidence>
<dbReference type="SUPFAM" id="SSF56235">
    <property type="entry name" value="N-terminal nucleophile aminohydrolases (Ntn hydrolases)"/>
    <property type="match status" value="1"/>
</dbReference>
<evidence type="ECO:0000256" key="2">
    <source>
        <dbReference type="ARBA" id="ARBA00001927"/>
    </source>
</evidence>
<keyword evidence="10" id="KW-0315">Glutamine amidotransferase</keyword>
<evidence type="ECO:0000256" key="14">
    <source>
        <dbReference type="ARBA" id="ARBA00023164"/>
    </source>
</evidence>
<dbReference type="Gene3D" id="2.160.20.60">
    <property type="entry name" value="Glutamate synthase, alpha subunit, C-terminal domain"/>
    <property type="match status" value="1"/>
</dbReference>
<dbReference type="InterPro" id="IPR050711">
    <property type="entry name" value="ET-N_metabolism_enzyme"/>
</dbReference>
<sequence>MRTPRQPSQHSMIKPYMDARPAAQGMYDPRNEHDACGVGFVATLTGEASHALVEQALTVLRNLEHRGATGSEPDSGDGAGILSQVPDAFLREAVSFDLPDAGAYAVGIAFLPVDDSAAAVSQIETIAGEEGLTVLGWREVPVAPELLGATARSTMPAFRQIFVADADGVASDIALDRKAFVLRKRSEREAGVYFPSLSARTIVYKGMLTTGQLEPFFPDLSDRRFASAIALVHSRFSTNTFPSWPLAHPYRFVAHNGEINTVKGNRNWMKARESQLASGLFGSEDLSRLFPVCTPDASDSASFDEVLELLHLGGRSLPHSVLMMIPEAWENHASMAADRRAFYQFHSTMMEPWDGPACVTFTDGTQVGAVLDRNGLRPGRYWVTDEGLVVLGSEVGVLDIDPAKVVRKGRLQPGKMFLVDTAEHRIIEDDEIKAGLAAEQPYAEWLEAGEIELSDLPEREHIVHTHASVTRRQQTFGYTEEELRVILTPMAKTGGEPLGSMGTDSPIAALSARPRLIFDYFTQLFAQVTNPPLDAIREELVTSLRSSLGPQGNLLDPSAASCRSVTLPFPVIDNDELAKLIHINADGDMPGMKAVTLSGLYRVSGGGDALAARIDEICAEADAAIEAGARLIVLSDRHSDAEHAPIPSLLLTAAVHHHLIRTKQRTEVGLLVEAGDVREVHHVALLIGFGAAAVNPYLAMESVEDLVRAGTFLPGVEAEQAIRNLIYALGKGVLKVMSKMGISTVASYRGAQVFEAVGLDEAFVEKYFNGTATKIGGAGLDVIAQEVAARHAKAYPASGIAPAHRALDIGGEYQWRREGEPHLFDPETVFRLQHATRNRRYDIFKKYTGRVNEQSERLMTLRGLFGFKSDREAISIDEVEPVSEIVKRFSTGAMSYGSISKEAHETLAIAMNQLGAKSNTGEGGEDADRLYDPARRSSIKQVASGRFGVTSEYLVNADDIQIKMAQGAKPGEGGQLPGHKVYPWVAKTRHSTPGVGLISPPPHHDIYSIEDLAQLIHDLKNANPQARIHVKLVSEVGVGTVAAGVSKAHADVVLISGHDGGTGASPLTSLKHAGGPWELGLAETQQTLLLNGLRDRIVVQTDGQLKTGRDVIIAALLGAEEFGFATAPLVVSGCVMMRVCHLDTCPVGIATQNPVLRDRFSGKAEFVVNFFEFIAEEVRELLAELGFRTIEEAVGHAELLDTERAVDHWKAQGLDLEPLFYVPELPEGAVRHQVITQDHGLEKALDNELIKLAADALAANAQADAQPVRAQVAIRNINRTVGTMLGHEVTKKFGGAGLPDDTIDITFTGSAGQSFGAFVPRGVTLRLEGDANDYVGKGLSGGRIVVRPDRGADHLAEYSTIAGNTIAYGATGGELFLRGRTGERFCVRNSGATVVSEGVGDHGCEYMTGGRAVVLGETGRNFAAGMSGGIAYVIDLDRDNVNSGNLGAIEVLDESDKQWLHDAVRRHQEETGSTVAGKLLAEWSVSVDRFSKIIPSTYKAVLAAKDAAERAGLSESETTEKMMEAATNG</sequence>
<evidence type="ECO:0000256" key="15">
    <source>
        <dbReference type="ARBA" id="ARBA00023291"/>
    </source>
</evidence>
<dbReference type="FunFam" id="3.60.20.10:FF:000001">
    <property type="entry name" value="Glutamate synthase, large subunit"/>
    <property type="match status" value="1"/>
</dbReference>
<keyword evidence="13" id="KW-0411">Iron-sulfur</keyword>